<feature type="domain" description="Aminotransferase-like plant mobile" evidence="2">
    <location>
        <begin position="132"/>
        <end position="380"/>
    </location>
</feature>
<evidence type="ECO:0000313" key="3">
    <source>
        <dbReference type="EMBL" id="KAF6168968.1"/>
    </source>
</evidence>
<feature type="compositionally biased region" description="Acidic residues" evidence="1">
    <location>
        <begin position="8"/>
        <end position="24"/>
    </location>
</feature>
<comment type="caution">
    <text evidence="3">The sequence shown here is derived from an EMBL/GenBank/DDBJ whole genome shotgun (WGS) entry which is preliminary data.</text>
</comment>
<sequence length="633" mass="72384">MQDLTMSSEEEEYTESSDEEEEYDECKVSQLCFLSGKKRKVGFEEVLNVSTEPPPPLLEYYGPRNFWQLTQPDGNGHLTTSVATTSARVGFKCRSILAKLREIYLRLIKVPHLKQKLKATNLMSVFDCKIGNEDNQVVLEMVERWWPSTHTFHLPCGELGITPRDFTVLTGIGIGIGEPIIFEDFYTEYGKALTIFPAMEFKDYEKGCVSFAHLETYLDHTRVDFNDKGNTKVIFRAFMLLYFGGVLFGNLKSWVRLELIGPLAILEKKTYTIDFGSAILRHLYYYLDQASKQEVKYIGGLFQLIKYHCYEYCQIGHHILIDNKLDDFYPRMLTWQTTRQKFTGNKAKHHLALMRQQLDLRTINNIQWDPFRDIKDALKREVVIAVPYDPPEKLHCFPTDNLVTSLREAGWIEAQHYIVGHHVDYDAYWRHVSHGALMSDIARCGNIDIPGPGALTRGVTFPHVEFPTTNFFTQETQIPPPQFGDYPGWTMELGSPHGTTWHTIPYSATTSTIEVPTGYDFFAMTEGMRKLTLDMILDLQAQHLHDESRITHLMANLRRAEGRLSQLNEYLDGQGIEVEWEDDEGEAGTSQTGTSQAGTSHGRGSWGRDSRGRTSEGGAPLPRRSRRTRGSFI</sequence>
<dbReference type="Proteomes" id="UP000541444">
    <property type="component" value="Unassembled WGS sequence"/>
</dbReference>
<gene>
    <name evidence="3" type="ORF">GIB67_038465</name>
</gene>
<proteinExistence type="predicted"/>
<keyword evidence="4" id="KW-1185">Reference proteome</keyword>
<organism evidence="3 4">
    <name type="scientific">Kingdonia uniflora</name>
    <dbReference type="NCBI Taxonomy" id="39325"/>
    <lineage>
        <taxon>Eukaryota</taxon>
        <taxon>Viridiplantae</taxon>
        <taxon>Streptophyta</taxon>
        <taxon>Embryophyta</taxon>
        <taxon>Tracheophyta</taxon>
        <taxon>Spermatophyta</taxon>
        <taxon>Magnoliopsida</taxon>
        <taxon>Ranunculales</taxon>
        <taxon>Circaeasteraceae</taxon>
        <taxon>Kingdonia</taxon>
    </lineage>
</organism>
<dbReference type="PANTHER" id="PTHR46033:SF8">
    <property type="entry name" value="PROTEIN MAINTENANCE OF MERISTEMS-LIKE"/>
    <property type="match status" value="1"/>
</dbReference>
<feature type="compositionally biased region" description="Low complexity" evidence="1">
    <location>
        <begin position="587"/>
        <end position="603"/>
    </location>
</feature>
<dbReference type="PANTHER" id="PTHR46033">
    <property type="entry name" value="PROTEIN MAIN-LIKE 2"/>
    <property type="match status" value="1"/>
</dbReference>
<dbReference type="EMBL" id="JACGCM010000671">
    <property type="protein sequence ID" value="KAF6168968.1"/>
    <property type="molecule type" value="Genomic_DNA"/>
</dbReference>
<evidence type="ECO:0000256" key="1">
    <source>
        <dbReference type="SAM" id="MobiDB-lite"/>
    </source>
</evidence>
<protein>
    <recommendedName>
        <fullName evidence="2">Aminotransferase-like plant mobile domain-containing protein</fullName>
    </recommendedName>
</protein>
<evidence type="ECO:0000259" key="2">
    <source>
        <dbReference type="Pfam" id="PF10536"/>
    </source>
</evidence>
<dbReference type="InterPro" id="IPR019557">
    <property type="entry name" value="AminoTfrase-like_pln_mobile"/>
</dbReference>
<dbReference type="GO" id="GO:0010073">
    <property type="term" value="P:meristem maintenance"/>
    <property type="evidence" value="ECO:0007669"/>
    <property type="project" value="InterPro"/>
</dbReference>
<reference evidence="3 4" key="1">
    <citation type="journal article" date="2020" name="IScience">
        <title>Genome Sequencing of the Endangered Kingdonia uniflora (Circaeasteraceae, Ranunculales) Reveals Potential Mechanisms of Evolutionary Specialization.</title>
        <authorList>
            <person name="Sun Y."/>
            <person name="Deng T."/>
            <person name="Zhang A."/>
            <person name="Moore M.J."/>
            <person name="Landis J.B."/>
            <person name="Lin N."/>
            <person name="Zhang H."/>
            <person name="Zhang X."/>
            <person name="Huang J."/>
            <person name="Zhang X."/>
            <person name="Sun H."/>
            <person name="Wang H."/>
        </authorList>
    </citation>
    <scope>NUCLEOTIDE SEQUENCE [LARGE SCALE GENOMIC DNA]</scope>
    <source>
        <strain evidence="3">TB1705</strain>
        <tissue evidence="3">Leaf</tissue>
    </source>
</reference>
<name>A0A7J7NPW6_9MAGN</name>
<feature type="region of interest" description="Disordered" evidence="1">
    <location>
        <begin position="1"/>
        <end position="25"/>
    </location>
</feature>
<evidence type="ECO:0000313" key="4">
    <source>
        <dbReference type="Proteomes" id="UP000541444"/>
    </source>
</evidence>
<feature type="region of interest" description="Disordered" evidence="1">
    <location>
        <begin position="582"/>
        <end position="633"/>
    </location>
</feature>
<dbReference type="AlphaFoldDB" id="A0A7J7NPW6"/>
<accession>A0A7J7NPW6</accession>
<feature type="compositionally biased region" description="Basic residues" evidence="1">
    <location>
        <begin position="623"/>
        <end position="633"/>
    </location>
</feature>
<dbReference type="Pfam" id="PF10536">
    <property type="entry name" value="PMD"/>
    <property type="match status" value="1"/>
</dbReference>
<dbReference type="InterPro" id="IPR044824">
    <property type="entry name" value="MAIN-like"/>
</dbReference>